<gene>
    <name evidence="1" type="ORF">CTRU02_213407</name>
</gene>
<keyword evidence="2" id="KW-1185">Reference proteome</keyword>
<evidence type="ECO:0000313" key="2">
    <source>
        <dbReference type="Proteomes" id="UP000805649"/>
    </source>
</evidence>
<dbReference type="EMBL" id="VUJX02000009">
    <property type="protein sequence ID" value="KAL0932454.1"/>
    <property type="molecule type" value="Genomic_DNA"/>
</dbReference>
<protein>
    <submittedName>
        <fullName evidence="1">Uncharacterized protein</fullName>
    </submittedName>
</protein>
<sequence length="244" mass="26719">MPSVIERQKSTTTATAASELSSLPNAAVSKTVLARHSTRAFDPQQAVPLNLVEEALQLAQHAPSSTNIQPWRLTLVSGAALHRLTTALTTAFKDGTKLQIPEIPVPFQHYRSELGRHVYGPQGYGISRDDTEGQMAAVKHNFEFYSAPLAGIVAIDKDLSDPDVVSVGMWLQTLVLLLTERGLGTQVSVSPAGYPDIIKRELGIDENLKILCTIGIGYEQEGQQINKLKMPREPWKNNVRIVSE</sequence>
<name>A0ACC3YKM0_COLTU</name>
<comment type="caution">
    <text evidence="1">The sequence shown here is derived from an EMBL/GenBank/DDBJ whole genome shotgun (WGS) entry which is preliminary data.</text>
</comment>
<accession>A0ACC3YKM0</accession>
<dbReference type="Proteomes" id="UP000805649">
    <property type="component" value="Unassembled WGS sequence"/>
</dbReference>
<evidence type="ECO:0000313" key="1">
    <source>
        <dbReference type="EMBL" id="KAL0932454.1"/>
    </source>
</evidence>
<proteinExistence type="predicted"/>
<reference evidence="1 2" key="1">
    <citation type="journal article" date="2020" name="Phytopathology">
        <title>Genome Sequence Resources of Colletotrichum truncatum, C. plurivorum, C. musicola, and C. sojae: Four Species Pathogenic to Soybean (Glycine max).</title>
        <authorList>
            <person name="Rogerio F."/>
            <person name="Boufleur T.R."/>
            <person name="Ciampi-Guillardi M."/>
            <person name="Sukno S.A."/>
            <person name="Thon M.R."/>
            <person name="Massola Junior N.S."/>
            <person name="Baroncelli R."/>
        </authorList>
    </citation>
    <scope>NUCLEOTIDE SEQUENCE [LARGE SCALE GENOMIC DNA]</scope>
    <source>
        <strain evidence="1 2">CMES1059</strain>
    </source>
</reference>
<organism evidence="1 2">
    <name type="scientific">Colletotrichum truncatum</name>
    <name type="common">Anthracnose fungus</name>
    <name type="synonym">Colletotrichum capsici</name>
    <dbReference type="NCBI Taxonomy" id="5467"/>
    <lineage>
        <taxon>Eukaryota</taxon>
        <taxon>Fungi</taxon>
        <taxon>Dikarya</taxon>
        <taxon>Ascomycota</taxon>
        <taxon>Pezizomycotina</taxon>
        <taxon>Sordariomycetes</taxon>
        <taxon>Hypocreomycetidae</taxon>
        <taxon>Glomerellales</taxon>
        <taxon>Glomerellaceae</taxon>
        <taxon>Colletotrichum</taxon>
        <taxon>Colletotrichum truncatum species complex</taxon>
    </lineage>
</organism>